<dbReference type="SMART" id="SM00287">
    <property type="entry name" value="SH3b"/>
    <property type="match status" value="2"/>
</dbReference>
<keyword evidence="2" id="KW-0645">Protease</keyword>
<dbReference type="GO" id="GO:0004180">
    <property type="term" value="F:carboxypeptidase activity"/>
    <property type="evidence" value="ECO:0007669"/>
    <property type="project" value="UniProtKB-KW"/>
</dbReference>
<dbReference type="GO" id="GO:0008234">
    <property type="term" value="F:cysteine-type peptidase activity"/>
    <property type="evidence" value="ECO:0007669"/>
    <property type="project" value="UniProtKB-KW"/>
</dbReference>
<dbReference type="Pfam" id="PF08239">
    <property type="entry name" value="SH3_3"/>
    <property type="match status" value="1"/>
</dbReference>
<evidence type="ECO:0000313" key="9">
    <source>
        <dbReference type="Proteomes" id="UP000363661"/>
    </source>
</evidence>
<protein>
    <submittedName>
        <fullName evidence="8">Murein DD-endopeptidase MepS/Murein LD-carboxypeptidase</fullName>
        <ecNumber evidence="8">3.4.-.-</ecNumber>
    </submittedName>
</protein>
<keyword evidence="5" id="KW-0175">Coiled coil</keyword>
<dbReference type="GO" id="GO:0006508">
    <property type="term" value="P:proteolysis"/>
    <property type="evidence" value="ECO:0007669"/>
    <property type="project" value="UniProtKB-KW"/>
</dbReference>
<keyword evidence="4" id="KW-0788">Thiol protease</keyword>
<keyword evidence="3 8" id="KW-0378">Hydrolase</keyword>
<reference evidence="8 9" key="1">
    <citation type="submission" date="2019-07" db="EMBL/GenBank/DDBJ databases">
        <authorList>
            <person name="Hibberd C M."/>
            <person name="Gehrig L. J."/>
            <person name="Chang H.-W."/>
            <person name="Venkatesh S."/>
        </authorList>
    </citation>
    <scope>NUCLEOTIDE SEQUENCE [LARGE SCALE GENOMIC DNA]</scope>
    <source>
        <strain evidence="8">Ruminococcus_torques_SSTS_Bg7063</strain>
    </source>
</reference>
<dbReference type="PANTHER" id="PTHR47053">
    <property type="entry name" value="MUREIN DD-ENDOPEPTIDASE MEPH-RELATED"/>
    <property type="match status" value="1"/>
</dbReference>
<keyword evidence="8" id="KW-0121">Carboxypeptidase</keyword>
<feature type="domain" description="SH3b" evidence="6">
    <location>
        <begin position="147"/>
        <end position="212"/>
    </location>
</feature>
<sequence length="364" mass="40010">MSNMRMKHKLIMSMMAGMIIIPGSVVRTQAAETDDSEKSLVPVTGIENILEASYQTEIKNNINLYLVPTEEGEYLNIAFSNTGDYTYIRSEADENSEWVGKLYSDSAAVVLEYLDGWTKIRSGNAEGYVPTETLFTGEEARSRSDEYTNENVTVTADCLNVREGHGTDTTVLTQINQGEEYLVTEDPVEGWYPIQVGEVNGWVCGDYVTEESSYSYGETKEEEQKRMEAEEAAAAKAEAEVQAAEAAAQSVASGQEVIDYACQFIGNPYVWGGTSLTDGADCSGFVQSVYAHFGISLPRTSYEQRSAGYEVSYEDAQPGDLILYEGHVGLYIGNDQIVNAMNEDQGIGISSATYTNIVAVRRIY</sequence>
<comment type="similarity">
    <text evidence="1">Belongs to the peptidase C40 family.</text>
</comment>
<gene>
    <name evidence="8" type="primary">mepS</name>
    <name evidence="8" type="ORF">RTSSTS7063_02688</name>
</gene>
<dbReference type="InterPro" id="IPR051202">
    <property type="entry name" value="Peptidase_C40"/>
</dbReference>
<dbReference type="Pfam" id="PF00877">
    <property type="entry name" value="NLPC_P60"/>
    <property type="match status" value="1"/>
</dbReference>
<dbReference type="PROSITE" id="PS51935">
    <property type="entry name" value="NLPC_P60"/>
    <property type="match status" value="1"/>
</dbReference>
<dbReference type="PANTHER" id="PTHR47053:SF1">
    <property type="entry name" value="MUREIN DD-ENDOPEPTIDASE MEPH-RELATED"/>
    <property type="match status" value="1"/>
</dbReference>
<evidence type="ECO:0000256" key="4">
    <source>
        <dbReference type="ARBA" id="ARBA00022807"/>
    </source>
</evidence>
<dbReference type="EC" id="3.4.-.-" evidence="8"/>
<dbReference type="Gene3D" id="3.90.1720.10">
    <property type="entry name" value="endopeptidase domain like (from Nostoc punctiforme)"/>
    <property type="match status" value="1"/>
</dbReference>
<dbReference type="SUPFAM" id="SSF54001">
    <property type="entry name" value="Cysteine proteinases"/>
    <property type="match status" value="1"/>
</dbReference>
<evidence type="ECO:0000256" key="1">
    <source>
        <dbReference type="ARBA" id="ARBA00007074"/>
    </source>
</evidence>
<evidence type="ECO:0000259" key="7">
    <source>
        <dbReference type="PROSITE" id="PS51935"/>
    </source>
</evidence>
<dbReference type="InterPro" id="IPR038765">
    <property type="entry name" value="Papain-like_cys_pep_sf"/>
</dbReference>
<evidence type="ECO:0000256" key="2">
    <source>
        <dbReference type="ARBA" id="ARBA00022670"/>
    </source>
</evidence>
<dbReference type="InterPro" id="IPR003646">
    <property type="entry name" value="SH3-like_bac-type"/>
</dbReference>
<evidence type="ECO:0000256" key="5">
    <source>
        <dbReference type="SAM" id="Coils"/>
    </source>
</evidence>
<evidence type="ECO:0000313" key="8">
    <source>
        <dbReference type="EMBL" id="VUX20775.1"/>
    </source>
</evidence>
<keyword evidence="9" id="KW-1185">Reference proteome</keyword>
<feature type="coiled-coil region" evidence="5">
    <location>
        <begin position="220"/>
        <end position="249"/>
    </location>
</feature>
<organism evidence="8 9">
    <name type="scientific">[Ruminococcus] torques</name>
    <dbReference type="NCBI Taxonomy" id="33039"/>
    <lineage>
        <taxon>Bacteria</taxon>
        <taxon>Bacillati</taxon>
        <taxon>Bacillota</taxon>
        <taxon>Clostridia</taxon>
        <taxon>Lachnospirales</taxon>
        <taxon>Lachnospiraceae</taxon>
        <taxon>Mediterraneibacter</taxon>
    </lineage>
</organism>
<dbReference type="Proteomes" id="UP000363661">
    <property type="component" value="Unassembled WGS sequence"/>
</dbReference>
<feature type="domain" description="NlpC/P60" evidence="7">
    <location>
        <begin position="251"/>
        <end position="364"/>
    </location>
</feature>
<dbReference type="RefSeq" id="WP_144367854.1">
    <property type="nucleotide sequence ID" value="NZ_CABHNA010000096.1"/>
</dbReference>
<evidence type="ECO:0000256" key="3">
    <source>
        <dbReference type="ARBA" id="ARBA00022801"/>
    </source>
</evidence>
<name>A0A564UMD7_9FIRM</name>
<dbReference type="Gene3D" id="2.30.30.40">
    <property type="entry name" value="SH3 Domains"/>
    <property type="match status" value="2"/>
</dbReference>
<dbReference type="InterPro" id="IPR000064">
    <property type="entry name" value="NLP_P60_dom"/>
</dbReference>
<dbReference type="PROSITE" id="PS51781">
    <property type="entry name" value="SH3B"/>
    <property type="match status" value="1"/>
</dbReference>
<dbReference type="EMBL" id="CABHNA010000096">
    <property type="protein sequence ID" value="VUX20775.1"/>
    <property type="molecule type" value="Genomic_DNA"/>
</dbReference>
<dbReference type="AlphaFoldDB" id="A0A564UMD7"/>
<proteinExistence type="inferred from homology"/>
<evidence type="ECO:0000259" key="6">
    <source>
        <dbReference type="PROSITE" id="PS51781"/>
    </source>
</evidence>
<accession>A0A564UMD7</accession>